<proteinExistence type="inferred from homology"/>
<dbReference type="SUPFAM" id="SSF56801">
    <property type="entry name" value="Acetyl-CoA synthetase-like"/>
    <property type="match status" value="1"/>
</dbReference>
<dbReference type="InterPro" id="IPR000873">
    <property type="entry name" value="AMP-dep_synth/lig_dom"/>
</dbReference>
<comment type="caution">
    <text evidence="4">The sequence shown here is derived from an EMBL/GenBank/DDBJ whole genome shotgun (WGS) entry which is preliminary data.</text>
</comment>
<dbReference type="Proteomes" id="UP000242875">
    <property type="component" value="Unassembled WGS sequence"/>
</dbReference>
<accession>A0A261XXP9</accession>
<dbReference type="AlphaFoldDB" id="A0A261XXP9"/>
<dbReference type="Gene3D" id="3.40.50.980">
    <property type="match status" value="1"/>
</dbReference>
<dbReference type="OrthoDB" id="1898221at2759"/>
<dbReference type="PANTHER" id="PTHR24096:SF149">
    <property type="entry name" value="AMP-BINDING DOMAIN-CONTAINING PROTEIN-RELATED"/>
    <property type="match status" value="1"/>
</dbReference>
<reference evidence="4 5" key="1">
    <citation type="journal article" date="2017" name="Mycologia">
        <title>Bifiguratus adelaidae, gen. et sp. nov., a new member of Mucoromycotina in endophytic and soil-dwelling habitats.</title>
        <authorList>
            <person name="Torres-Cruz T.J."/>
            <person name="Billingsley Tobias T.L."/>
            <person name="Almatruk M."/>
            <person name="Hesse C."/>
            <person name="Kuske C.R."/>
            <person name="Desiro A."/>
            <person name="Benucci G.M."/>
            <person name="Bonito G."/>
            <person name="Stajich J.E."/>
            <person name="Dunlap C."/>
            <person name="Arnold A.E."/>
            <person name="Porras-Alfaro A."/>
        </authorList>
    </citation>
    <scope>NUCLEOTIDE SEQUENCE [LARGE SCALE GENOMIC DNA]</scope>
    <source>
        <strain evidence="4 5">AZ0501</strain>
    </source>
</reference>
<feature type="domain" description="AMP-dependent synthetase/ligase" evidence="3">
    <location>
        <begin position="76"/>
        <end position="158"/>
    </location>
</feature>
<comment type="similarity">
    <text evidence="1">Belongs to the ATP-dependent AMP-binding enzyme family.</text>
</comment>
<evidence type="ECO:0000313" key="5">
    <source>
        <dbReference type="Proteomes" id="UP000242875"/>
    </source>
</evidence>
<dbReference type="EMBL" id="MVBO01000102">
    <property type="protein sequence ID" value="OZJ03139.1"/>
    <property type="molecule type" value="Genomic_DNA"/>
</dbReference>
<evidence type="ECO:0000259" key="3">
    <source>
        <dbReference type="Pfam" id="PF00501"/>
    </source>
</evidence>
<gene>
    <name evidence="4" type="ORF">BZG36_04641</name>
</gene>
<sequence length="163" mass="18058">MYTDPEFKSQMETSGSWYIITVPECLEKTLEAAKAVGVSKQNIILFEPMSDCKDMESHDHAGNFDEEPGEWAYPCVVLPGFNIETYLGCIQKYRGSFLPSVQPACLALLKHPHTNKYDLSSLQRIVSAAAPLAVEVEVMLKKKLGVLIGQAFGSAEASRYTHI</sequence>
<dbReference type="GO" id="GO:0016405">
    <property type="term" value="F:CoA-ligase activity"/>
    <property type="evidence" value="ECO:0007669"/>
    <property type="project" value="TreeGrafter"/>
</dbReference>
<evidence type="ECO:0000256" key="2">
    <source>
        <dbReference type="ARBA" id="ARBA00022598"/>
    </source>
</evidence>
<organism evidence="4 5">
    <name type="scientific">Bifiguratus adelaidae</name>
    <dbReference type="NCBI Taxonomy" id="1938954"/>
    <lineage>
        <taxon>Eukaryota</taxon>
        <taxon>Fungi</taxon>
        <taxon>Fungi incertae sedis</taxon>
        <taxon>Mucoromycota</taxon>
        <taxon>Mucoromycotina</taxon>
        <taxon>Endogonomycetes</taxon>
        <taxon>Endogonales</taxon>
        <taxon>Endogonales incertae sedis</taxon>
        <taxon>Bifiguratus</taxon>
    </lineage>
</organism>
<dbReference type="PANTHER" id="PTHR24096">
    <property type="entry name" value="LONG-CHAIN-FATTY-ACID--COA LIGASE"/>
    <property type="match status" value="1"/>
</dbReference>
<dbReference type="Pfam" id="PF00501">
    <property type="entry name" value="AMP-binding"/>
    <property type="match status" value="1"/>
</dbReference>
<keyword evidence="5" id="KW-1185">Reference proteome</keyword>
<protein>
    <recommendedName>
        <fullName evidence="3">AMP-dependent synthetase/ligase domain-containing protein</fullName>
    </recommendedName>
</protein>
<name>A0A261XXP9_9FUNG</name>
<evidence type="ECO:0000313" key="4">
    <source>
        <dbReference type="EMBL" id="OZJ03139.1"/>
    </source>
</evidence>
<evidence type="ECO:0000256" key="1">
    <source>
        <dbReference type="ARBA" id="ARBA00006432"/>
    </source>
</evidence>
<keyword evidence="2" id="KW-0436">Ligase</keyword>